<keyword evidence="1" id="KW-0812">Transmembrane</keyword>
<evidence type="ECO:0000313" key="3">
    <source>
        <dbReference type="EMBL" id="KAJ7643655.1"/>
    </source>
</evidence>
<feature type="transmembrane region" description="Helical" evidence="1">
    <location>
        <begin position="155"/>
        <end position="176"/>
    </location>
</feature>
<keyword evidence="1" id="KW-1133">Transmembrane helix</keyword>
<proteinExistence type="predicted"/>
<dbReference type="Pfam" id="PF20152">
    <property type="entry name" value="DUF6534"/>
    <property type="match status" value="1"/>
</dbReference>
<dbReference type="AlphaFoldDB" id="A0AAD7CAV3"/>
<feature type="transmembrane region" description="Helical" evidence="1">
    <location>
        <begin position="121"/>
        <end position="143"/>
    </location>
</feature>
<feature type="transmembrane region" description="Helical" evidence="1">
    <location>
        <begin position="197"/>
        <end position="220"/>
    </location>
</feature>
<keyword evidence="1" id="KW-0472">Membrane</keyword>
<feature type="transmembrane region" description="Helical" evidence="1">
    <location>
        <begin position="52"/>
        <end position="79"/>
    </location>
</feature>
<gene>
    <name evidence="3" type="ORF">FB45DRAFT_279352</name>
</gene>
<feature type="domain" description="DUF6534" evidence="2">
    <location>
        <begin position="166"/>
        <end position="249"/>
    </location>
</feature>
<evidence type="ECO:0000313" key="4">
    <source>
        <dbReference type="Proteomes" id="UP001221142"/>
    </source>
</evidence>
<dbReference type="EMBL" id="JARKIF010000003">
    <property type="protein sequence ID" value="KAJ7643655.1"/>
    <property type="molecule type" value="Genomic_DNA"/>
</dbReference>
<evidence type="ECO:0000256" key="1">
    <source>
        <dbReference type="SAM" id="Phobius"/>
    </source>
</evidence>
<comment type="caution">
    <text evidence="3">The sequence shown here is derived from an EMBL/GenBank/DDBJ whole genome shotgun (WGS) entry which is preliminary data.</text>
</comment>
<organism evidence="3 4">
    <name type="scientific">Roridomyces roridus</name>
    <dbReference type="NCBI Taxonomy" id="1738132"/>
    <lineage>
        <taxon>Eukaryota</taxon>
        <taxon>Fungi</taxon>
        <taxon>Dikarya</taxon>
        <taxon>Basidiomycota</taxon>
        <taxon>Agaricomycotina</taxon>
        <taxon>Agaricomycetes</taxon>
        <taxon>Agaricomycetidae</taxon>
        <taxon>Agaricales</taxon>
        <taxon>Marasmiineae</taxon>
        <taxon>Mycenaceae</taxon>
        <taxon>Roridomyces</taxon>
    </lineage>
</organism>
<feature type="transmembrane region" description="Helical" evidence="1">
    <location>
        <begin position="91"/>
        <end position="114"/>
    </location>
</feature>
<reference evidence="3" key="1">
    <citation type="submission" date="2023-03" db="EMBL/GenBank/DDBJ databases">
        <title>Massive genome expansion in bonnet fungi (Mycena s.s.) driven by repeated elements and novel gene families across ecological guilds.</title>
        <authorList>
            <consortium name="Lawrence Berkeley National Laboratory"/>
            <person name="Harder C.B."/>
            <person name="Miyauchi S."/>
            <person name="Viragh M."/>
            <person name="Kuo A."/>
            <person name="Thoen E."/>
            <person name="Andreopoulos B."/>
            <person name="Lu D."/>
            <person name="Skrede I."/>
            <person name="Drula E."/>
            <person name="Henrissat B."/>
            <person name="Morin E."/>
            <person name="Kohler A."/>
            <person name="Barry K."/>
            <person name="LaButti K."/>
            <person name="Morin E."/>
            <person name="Salamov A."/>
            <person name="Lipzen A."/>
            <person name="Mereny Z."/>
            <person name="Hegedus B."/>
            <person name="Baldrian P."/>
            <person name="Stursova M."/>
            <person name="Weitz H."/>
            <person name="Taylor A."/>
            <person name="Grigoriev I.V."/>
            <person name="Nagy L.G."/>
            <person name="Martin F."/>
            <person name="Kauserud H."/>
        </authorList>
    </citation>
    <scope>NUCLEOTIDE SEQUENCE</scope>
    <source>
        <strain evidence="3">9284</strain>
    </source>
</reference>
<feature type="transmembrane region" description="Helical" evidence="1">
    <location>
        <begin position="20"/>
        <end position="40"/>
    </location>
</feature>
<protein>
    <recommendedName>
        <fullName evidence="2">DUF6534 domain-containing protein</fullName>
    </recommendedName>
</protein>
<dbReference type="InterPro" id="IPR045339">
    <property type="entry name" value="DUF6534"/>
</dbReference>
<evidence type="ECO:0000259" key="2">
    <source>
        <dbReference type="Pfam" id="PF20152"/>
    </source>
</evidence>
<name>A0AAD7CAV3_9AGAR</name>
<dbReference type="Proteomes" id="UP001221142">
    <property type="component" value="Unassembled WGS sequence"/>
</dbReference>
<keyword evidence="4" id="KW-1185">Reference proteome</keyword>
<accession>A0AAD7CAV3</accession>
<sequence>MADTIPDLKQLFLAFEVQTAASWLNTMLYMLELVMVIRYFRRASRPLPHRIGVAALVFFDTACTMALDANVIVVFLSFFGKQSLGSLFVPTTVILFMTYLSASVEQLFLCHLYFILTRNRLICVFLTFLVILHLAFSFASGILLQTSAFGDPRPFTANTIGASLCAVTDVSISALLGWEFFKIKSRHNTAQDLIRRIYILCVTSGAIVASTTILMLILFLKGAVAFQFFFSCQGRVYALTLLANFLSRPSASSSTPAPSMRTGPLKMQSSLVFRTDTRSSGYSSVNEKALPPIPASPAAPTTTTTIQFAHFCSFSASDHVIHFAA</sequence>